<feature type="region of interest" description="Disordered" evidence="1">
    <location>
        <begin position="44"/>
        <end position="105"/>
    </location>
</feature>
<dbReference type="AlphaFoldDB" id="A0A5C1QLL7"/>
<reference evidence="2 3" key="1">
    <citation type="submission" date="2019-02" db="EMBL/GenBank/DDBJ databases">
        <title>Complete Genome Sequence and Methylome Analysis of free living Spirochaetas.</title>
        <authorList>
            <person name="Fomenkov A."/>
            <person name="Dubinina G."/>
            <person name="Leshcheva N."/>
            <person name="Mikheeva N."/>
            <person name="Grabovich M."/>
            <person name="Vincze T."/>
            <person name="Roberts R.J."/>
        </authorList>
    </citation>
    <scope>NUCLEOTIDE SEQUENCE [LARGE SCALE GENOMIC DNA]</scope>
    <source>
        <strain evidence="2 3">K2</strain>
    </source>
</reference>
<name>A0A5C1QLL7_9SPIO</name>
<evidence type="ECO:0000313" key="2">
    <source>
        <dbReference type="EMBL" id="QEN07870.1"/>
    </source>
</evidence>
<dbReference type="Proteomes" id="UP000324209">
    <property type="component" value="Chromosome"/>
</dbReference>
<dbReference type="OrthoDB" id="361694at2"/>
<evidence type="ECO:0000313" key="3">
    <source>
        <dbReference type="Proteomes" id="UP000324209"/>
    </source>
</evidence>
<sequence>MSITPLDLQTMFVRLNEVSKEQSQNLHASALQQNLEAKKLVEQELKQDSSVNKTFEDKEPGKVDDKEEKKKQNEKKQSGSKESKEDSKKEVVKDPEMGIHIDISG</sequence>
<gene>
    <name evidence="2" type="ORF">EXM22_07655</name>
</gene>
<proteinExistence type="predicted"/>
<dbReference type="KEGG" id="ock:EXM22_07655"/>
<dbReference type="RefSeq" id="WP_149485950.1">
    <property type="nucleotide sequence ID" value="NZ_CP036150.1"/>
</dbReference>
<protein>
    <submittedName>
        <fullName evidence="2">Uncharacterized protein</fullName>
    </submittedName>
</protein>
<accession>A0A5C1QLL7</accession>
<feature type="compositionally biased region" description="Basic and acidic residues" evidence="1">
    <location>
        <begin position="54"/>
        <end position="99"/>
    </location>
</feature>
<dbReference type="EMBL" id="CP036150">
    <property type="protein sequence ID" value="QEN07870.1"/>
    <property type="molecule type" value="Genomic_DNA"/>
</dbReference>
<evidence type="ECO:0000256" key="1">
    <source>
        <dbReference type="SAM" id="MobiDB-lite"/>
    </source>
</evidence>
<organism evidence="2 3">
    <name type="scientific">Oceanispirochaeta crateris</name>
    <dbReference type="NCBI Taxonomy" id="2518645"/>
    <lineage>
        <taxon>Bacteria</taxon>
        <taxon>Pseudomonadati</taxon>
        <taxon>Spirochaetota</taxon>
        <taxon>Spirochaetia</taxon>
        <taxon>Spirochaetales</taxon>
        <taxon>Spirochaetaceae</taxon>
        <taxon>Oceanispirochaeta</taxon>
    </lineage>
</organism>
<keyword evidence="3" id="KW-1185">Reference proteome</keyword>